<dbReference type="SUPFAM" id="SSF63999">
    <property type="entry name" value="Thiamin pyrophosphokinase, catalytic domain"/>
    <property type="match status" value="1"/>
</dbReference>
<dbReference type="GO" id="GO:0016301">
    <property type="term" value="F:kinase activity"/>
    <property type="evidence" value="ECO:0007669"/>
    <property type="project" value="UniProtKB-KW"/>
</dbReference>
<keyword evidence="8" id="KW-1185">Reference proteome</keyword>
<dbReference type="Proteomes" id="UP000002008">
    <property type="component" value="Chromosome"/>
</dbReference>
<evidence type="ECO:0000256" key="3">
    <source>
        <dbReference type="ARBA" id="ARBA00022777"/>
    </source>
</evidence>
<dbReference type="PATRIC" id="fig|324602.8.peg.3479"/>
<keyword evidence="1" id="KW-0808">Transferase</keyword>
<dbReference type="EC" id="2.7.6.2" evidence="5"/>
<dbReference type="Pfam" id="PF04263">
    <property type="entry name" value="TPK_catalytic"/>
    <property type="match status" value="1"/>
</dbReference>
<dbReference type="Gene3D" id="3.40.50.10240">
    <property type="entry name" value="Thiamin pyrophosphokinase, catalytic domain"/>
    <property type="match status" value="1"/>
</dbReference>
<dbReference type="InterPro" id="IPR036759">
    <property type="entry name" value="TPK_catalytic_sf"/>
</dbReference>
<dbReference type="Pfam" id="PF04265">
    <property type="entry name" value="TPK_B1_binding"/>
    <property type="match status" value="1"/>
</dbReference>
<dbReference type="CDD" id="cd07995">
    <property type="entry name" value="TPK"/>
    <property type="match status" value="1"/>
</dbReference>
<dbReference type="InterPro" id="IPR053149">
    <property type="entry name" value="TPK"/>
</dbReference>
<dbReference type="RefSeq" id="WP_012258927.1">
    <property type="nucleotide sequence ID" value="NC_010175.1"/>
</dbReference>
<gene>
    <name evidence="7" type="ordered locus">Caur_3075</name>
</gene>
<keyword evidence="3" id="KW-0418">Kinase</keyword>
<dbReference type="EMBL" id="CP000909">
    <property type="protein sequence ID" value="ABY36274.1"/>
    <property type="molecule type" value="Genomic_DNA"/>
</dbReference>
<feature type="domain" description="Thiamin pyrophosphokinase thiamin-binding" evidence="6">
    <location>
        <begin position="147"/>
        <end position="206"/>
    </location>
</feature>
<dbReference type="InterPro" id="IPR036371">
    <property type="entry name" value="TPK_B1-bd_sf"/>
</dbReference>
<evidence type="ECO:0000256" key="5">
    <source>
        <dbReference type="NCBIfam" id="TIGR01378"/>
    </source>
</evidence>
<dbReference type="HOGENOM" id="CLU_044237_1_1_0"/>
<dbReference type="KEGG" id="cau:Caur_3075"/>
<evidence type="ECO:0000256" key="4">
    <source>
        <dbReference type="ARBA" id="ARBA00022840"/>
    </source>
</evidence>
<dbReference type="GO" id="GO:0006772">
    <property type="term" value="P:thiamine metabolic process"/>
    <property type="evidence" value="ECO:0007669"/>
    <property type="project" value="UniProtKB-UniRule"/>
</dbReference>
<dbReference type="SUPFAM" id="SSF63862">
    <property type="entry name" value="Thiamin pyrophosphokinase, substrate-binding domain"/>
    <property type="match status" value="1"/>
</dbReference>
<keyword evidence="4" id="KW-0067">ATP-binding</keyword>
<dbReference type="GO" id="GO:0005524">
    <property type="term" value="F:ATP binding"/>
    <property type="evidence" value="ECO:0007669"/>
    <property type="project" value="UniProtKB-KW"/>
</dbReference>
<evidence type="ECO:0000256" key="1">
    <source>
        <dbReference type="ARBA" id="ARBA00022679"/>
    </source>
</evidence>
<dbReference type="FunCoup" id="A9WGV8">
    <property type="interactions" value="93"/>
</dbReference>
<reference evidence="8" key="1">
    <citation type="journal article" date="2011" name="BMC Genomics">
        <title>Complete genome sequence of the filamentous anoxygenic phototrophic bacterium Chloroflexus aurantiacus.</title>
        <authorList>
            <person name="Tang K.H."/>
            <person name="Barry K."/>
            <person name="Chertkov O."/>
            <person name="Dalin E."/>
            <person name="Han C.S."/>
            <person name="Hauser L.J."/>
            <person name="Honchak B.M."/>
            <person name="Karbach L.E."/>
            <person name="Land M.L."/>
            <person name="Lapidus A."/>
            <person name="Larimer F.W."/>
            <person name="Mikhailova N."/>
            <person name="Pitluck S."/>
            <person name="Pierson B.K."/>
            <person name="Blankenship R.E."/>
        </authorList>
    </citation>
    <scope>NUCLEOTIDE SEQUENCE [LARGE SCALE GENOMIC DNA]</scope>
    <source>
        <strain evidence="8">ATCC 29366 / DSM 635 / J-10-fl</strain>
    </source>
</reference>
<dbReference type="eggNOG" id="COG1564">
    <property type="taxonomic scope" value="Bacteria"/>
</dbReference>
<evidence type="ECO:0000313" key="7">
    <source>
        <dbReference type="EMBL" id="ABY36274.1"/>
    </source>
</evidence>
<dbReference type="PANTHER" id="PTHR41299">
    <property type="entry name" value="THIAMINE PYROPHOSPHOKINASE"/>
    <property type="match status" value="1"/>
</dbReference>
<dbReference type="InterPro" id="IPR006282">
    <property type="entry name" value="Thi_PPkinase"/>
</dbReference>
<proteinExistence type="predicted"/>
<dbReference type="NCBIfam" id="TIGR01378">
    <property type="entry name" value="thi_PPkinase"/>
    <property type="match status" value="1"/>
</dbReference>
<dbReference type="GO" id="GO:0009229">
    <property type="term" value="P:thiamine diphosphate biosynthetic process"/>
    <property type="evidence" value="ECO:0007669"/>
    <property type="project" value="InterPro"/>
</dbReference>
<evidence type="ECO:0000256" key="2">
    <source>
        <dbReference type="ARBA" id="ARBA00022741"/>
    </source>
</evidence>
<dbReference type="AlphaFoldDB" id="A9WGV8"/>
<dbReference type="InterPro" id="IPR007371">
    <property type="entry name" value="TPK_catalytic"/>
</dbReference>
<evidence type="ECO:0000259" key="6">
    <source>
        <dbReference type="SMART" id="SM00983"/>
    </source>
</evidence>
<dbReference type="EnsemblBacteria" id="ABY36274">
    <property type="protein sequence ID" value="ABY36274"/>
    <property type="gene ID" value="Caur_3075"/>
</dbReference>
<dbReference type="STRING" id="324602.Caur_3075"/>
<keyword evidence="2" id="KW-0547">Nucleotide-binding</keyword>
<accession>A9WGV8</accession>
<protein>
    <recommendedName>
        <fullName evidence="5">Thiamine diphosphokinase</fullName>
        <ecNumber evidence="5">2.7.6.2</ecNumber>
    </recommendedName>
</protein>
<dbReference type="PANTHER" id="PTHR41299:SF1">
    <property type="entry name" value="THIAMINE PYROPHOSPHOKINASE"/>
    <property type="match status" value="1"/>
</dbReference>
<dbReference type="GO" id="GO:0004788">
    <property type="term" value="F:thiamine diphosphokinase activity"/>
    <property type="evidence" value="ECO:0007669"/>
    <property type="project" value="UniProtKB-UniRule"/>
</dbReference>
<dbReference type="SMART" id="SM00983">
    <property type="entry name" value="TPK_B1_binding"/>
    <property type="match status" value="1"/>
</dbReference>
<organism evidence="7 8">
    <name type="scientific">Chloroflexus aurantiacus (strain ATCC 29366 / DSM 635 / J-10-fl)</name>
    <dbReference type="NCBI Taxonomy" id="324602"/>
    <lineage>
        <taxon>Bacteria</taxon>
        <taxon>Bacillati</taxon>
        <taxon>Chloroflexota</taxon>
        <taxon>Chloroflexia</taxon>
        <taxon>Chloroflexales</taxon>
        <taxon>Chloroflexineae</taxon>
        <taxon>Chloroflexaceae</taxon>
        <taxon>Chloroflexus</taxon>
    </lineage>
</organism>
<name>A9WGV8_CHLAA</name>
<sequence>MTYTVIVANAPAIDLTPYQRLLTLADRLIAADGGGTALFAGGYTPHVIIGDLDSIAAEALTAYQAQGVAIERHRPDKDETDLELALLAAAAMGATRIDVIGALGGRWDQSLANVMLLGMPELRGRRVRLLDVPQQIWLVDRESIIPGLVGDTVSLLPFGGDAHGITTAGLAYPLTNGTLYHDRARGVSNVINNLPARVSVGQGMLLVVLTTQAEPV</sequence>
<evidence type="ECO:0000313" key="8">
    <source>
        <dbReference type="Proteomes" id="UP000002008"/>
    </source>
</evidence>
<dbReference type="InterPro" id="IPR007373">
    <property type="entry name" value="Thiamin_PyroPKinase_B1-bd"/>
</dbReference>
<dbReference type="GO" id="GO:0030975">
    <property type="term" value="F:thiamine binding"/>
    <property type="evidence" value="ECO:0007669"/>
    <property type="project" value="InterPro"/>
</dbReference>
<dbReference type="InParanoid" id="A9WGV8"/>